<keyword evidence="1" id="KW-0472">Membrane</keyword>
<accession>A0ABU4XPS5</accession>
<proteinExistence type="predicted"/>
<protein>
    <submittedName>
        <fullName evidence="2">Uncharacterized protein</fullName>
    </submittedName>
</protein>
<evidence type="ECO:0000313" key="3">
    <source>
        <dbReference type="Proteomes" id="UP001271780"/>
    </source>
</evidence>
<keyword evidence="1" id="KW-1133">Transmembrane helix</keyword>
<keyword evidence="1" id="KW-0812">Transmembrane</keyword>
<evidence type="ECO:0000313" key="2">
    <source>
        <dbReference type="EMBL" id="MDX8476744.1"/>
    </source>
</evidence>
<name>A0ABU4XPS5_9HYPH</name>
<dbReference type="RefSeq" id="WP_320319171.1">
    <property type="nucleotide sequence ID" value="NZ_JAVIIX010000040.1"/>
</dbReference>
<keyword evidence="3" id="KW-1185">Reference proteome</keyword>
<dbReference type="EMBL" id="JAVIIZ010000042">
    <property type="protein sequence ID" value="MDX8476744.1"/>
    <property type="molecule type" value="Genomic_DNA"/>
</dbReference>
<gene>
    <name evidence="2" type="ORF">RFM27_32345</name>
</gene>
<dbReference type="Proteomes" id="UP001271780">
    <property type="component" value="Unassembled WGS sequence"/>
</dbReference>
<feature type="transmembrane region" description="Helical" evidence="1">
    <location>
        <begin position="50"/>
        <end position="76"/>
    </location>
</feature>
<organism evidence="2 3">
    <name type="scientific">Mesorhizobium dulcispinae</name>
    <dbReference type="NCBI Taxonomy" id="3072316"/>
    <lineage>
        <taxon>Bacteria</taxon>
        <taxon>Pseudomonadati</taxon>
        <taxon>Pseudomonadota</taxon>
        <taxon>Alphaproteobacteria</taxon>
        <taxon>Hyphomicrobiales</taxon>
        <taxon>Phyllobacteriaceae</taxon>
        <taxon>Mesorhizobium</taxon>
    </lineage>
</organism>
<reference evidence="2 3" key="1">
    <citation type="submission" date="2023-08" db="EMBL/GenBank/DDBJ databases">
        <title>Implementing the SeqCode for naming new Mesorhizobium species isolated from Vachellia karroo root nodules.</title>
        <authorList>
            <person name="Van Lill M."/>
        </authorList>
    </citation>
    <scope>NUCLEOTIDE SEQUENCE [LARGE SCALE GENOMIC DNA]</scope>
    <source>
        <strain evidence="2 3">VK23A</strain>
    </source>
</reference>
<comment type="caution">
    <text evidence="2">The sequence shown here is derived from an EMBL/GenBank/DDBJ whole genome shotgun (WGS) entry which is preliminary data.</text>
</comment>
<evidence type="ECO:0000256" key="1">
    <source>
        <dbReference type="SAM" id="Phobius"/>
    </source>
</evidence>
<sequence length="86" mass="8903">MADGITVGRAGLQELRRVLEPERAGRDRGGVMVRPAIGIRAIVGMSLPRIAAIAVIRIIAIAVVAMVMIAGLAAWAGRPGRASCTS</sequence>